<dbReference type="Pfam" id="PF14893">
    <property type="entry name" value="PNMA"/>
    <property type="match status" value="1"/>
</dbReference>
<dbReference type="EMBL" id="CAJEWN010002272">
    <property type="protein sequence ID" value="CAD2202873.1"/>
    <property type="molecule type" value="Genomic_DNA"/>
</dbReference>
<dbReference type="Proteomes" id="UP000580250">
    <property type="component" value="Unassembled WGS sequence"/>
</dbReference>
<feature type="domain" description="CCHC-type" evidence="4">
    <location>
        <begin position="321"/>
        <end position="336"/>
    </location>
</feature>
<accession>A0A6V7XUA4</accession>
<keyword evidence="1" id="KW-0863">Zinc-finger</keyword>
<feature type="region of interest" description="Disordered" evidence="3">
    <location>
        <begin position="353"/>
        <end position="517"/>
    </location>
</feature>
<feature type="coiled-coil region" evidence="2">
    <location>
        <begin position="28"/>
        <end position="83"/>
    </location>
</feature>
<feature type="compositionally biased region" description="Polar residues" evidence="3">
    <location>
        <begin position="399"/>
        <end position="411"/>
    </location>
</feature>
<sequence>MSDFDETFFTPQESKQFSAILIRLRAFEKSVAQSLRRIEGRLENLETNSEKNKNSLTGIKVSITKLRNNVQNEFKKLGEKQAENTSLVDFEEAIEQNLEGNESDPDDNSEVDLEIKIMDPFLNNGQYIGSYDGNPSMSFSKWIEKFKDVLSLISTPITEEQKLTRLRFCLAGQARTVLDTMQPAPTSLEIAINNLRAKFENGNTKVIARQKLSSCRQYQGESVFEYANRLSELVRTALVGETENTINNSLLYEFLDKLSPELKFQVKSQRPPDYGSAYELAMHFELILAEKKPEYSSVCVSNLANKVEKMVLQRNNRTQTCFHCKSPNHLIRDCPEKRYEPNYRNEDERFRNNFNSFRGNFKGNRYENRNRNEYSRPNYGDNQNYHGYQNYPDRYGPSHNRNYQNSYQNRSGYKGYPDSRSPRRERDYQNSFGYRKYPESRSPSRERDYQNSFGYSQYPDSRSPSRERNTRDYQSSYGYNEYPDSRSPSRERNTRDYVSPHSPSDRVRYERRNSPDVRASSPYYIAVIESNNETIPRQNLKSKSFK</sequence>
<dbReference type="OrthoDB" id="8193998at2759"/>
<dbReference type="AlphaFoldDB" id="A0A6V7XUA4"/>
<dbReference type="InterPro" id="IPR036875">
    <property type="entry name" value="Znf_CCHC_sf"/>
</dbReference>
<evidence type="ECO:0000313" key="6">
    <source>
        <dbReference type="Proteomes" id="UP000580250"/>
    </source>
</evidence>
<feature type="compositionally biased region" description="Low complexity" evidence="3">
    <location>
        <begin position="353"/>
        <end position="363"/>
    </location>
</feature>
<dbReference type="Gene3D" id="4.10.60.10">
    <property type="entry name" value="Zinc finger, CCHC-type"/>
    <property type="match status" value="1"/>
</dbReference>
<keyword evidence="1" id="KW-0479">Metal-binding</keyword>
<evidence type="ECO:0000259" key="4">
    <source>
        <dbReference type="PROSITE" id="PS50158"/>
    </source>
</evidence>
<proteinExistence type="predicted"/>
<evidence type="ECO:0000256" key="2">
    <source>
        <dbReference type="SAM" id="Coils"/>
    </source>
</evidence>
<protein>
    <recommendedName>
        <fullName evidence="4">CCHC-type domain-containing protein</fullName>
    </recommendedName>
</protein>
<dbReference type="Pfam" id="PF00098">
    <property type="entry name" value="zf-CCHC"/>
    <property type="match status" value="1"/>
</dbReference>
<dbReference type="GO" id="GO:0008270">
    <property type="term" value="F:zinc ion binding"/>
    <property type="evidence" value="ECO:0007669"/>
    <property type="project" value="UniProtKB-KW"/>
</dbReference>
<comment type="caution">
    <text evidence="5">The sequence shown here is derived from an EMBL/GenBank/DDBJ whole genome shotgun (WGS) entry which is preliminary data.</text>
</comment>
<feature type="compositionally biased region" description="Polar residues" evidence="3">
    <location>
        <begin position="450"/>
        <end position="462"/>
    </location>
</feature>
<feature type="compositionally biased region" description="Basic and acidic residues" evidence="3">
    <location>
        <begin position="503"/>
        <end position="515"/>
    </location>
</feature>
<dbReference type="GO" id="GO:0019899">
    <property type="term" value="F:enzyme binding"/>
    <property type="evidence" value="ECO:0007669"/>
    <property type="project" value="UniProtKB-ARBA"/>
</dbReference>
<dbReference type="GO" id="GO:0003676">
    <property type="term" value="F:nucleic acid binding"/>
    <property type="evidence" value="ECO:0007669"/>
    <property type="project" value="InterPro"/>
</dbReference>
<feature type="compositionally biased region" description="Basic and acidic residues" evidence="3">
    <location>
        <begin position="483"/>
        <end position="495"/>
    </location>
</feature>
<dbReference type="SMART" id="SM00343">
    <property type="entry name" value="ZnF_C2HC"/>
    <property type="match status" value="1"/>
</dbReference>
<dbReference type="InterPro" id="IPR048270">
    <property type="entry name" value="PNMA_C"/>
</dbReference>
<evidence type="ECO:0000256" key="3">
    <source>
        <dbReference type="SAM" id="MobiDB-lite"/>
    </source>
</evidence>
<evidence type="ECO:0000313" key="5">
    <source>
        <dbReference type="EMBL" id="CAD2202873.1"/>
    </source>
</evidence>
<keyword evidence="1" id="KW-0862">Zinc</keyword>
<feature type="compositionally biased region" description="Basic and acidic residues" evidence="3">
    <location>
        <begin position="436"/>
        <end position="449"/>
    </location>
</feature>
<dbReference type="PROSITE" id="PS50158">
    <property type="entry name" value="ZF_CCHC"/>
    <property type="match status" value="1"/>
</dbReference>
<feature type="compositionally biased region" description="Basic and acidic residues" evidence="3">
    <location>
        <begin position="364"/>
        <end position="374"/>
    </location>
</feature>
<organism evidence="5 6">
    <name type="scientific">Meloidogyne enterolobii</name>
    <name type="common">Root-knot nematode worm</name>
    <name type="synonym">Meloidogyne mayaguensis</name>
    <dbReference type="NCBI Taxonomy" id="390850"/>
    <lineage>
        <taxon>Eukaryota</taxon>
        <taxon>Metazoa</taxon>
        <taxon>Ecdysozoa</taxon>
        <taxon>Nematoda</taxon>
        <taxon>Chromadorea</taxon>
        <taxon>Rhabditida</taxon>
        <taxon>Tylenchina</taxon>
        <taxon>Tylenchomorpha</taxon>
        <taxon>Tylenchoidea</taxon>
        <taxon>Meloidogynidae</taxon>
        <taxon>Meloidogyninae</taxon>
        <taxon>Meloidogyne</taxon>
    </lineage>
</organism>
<evidence type="ECO:0000256" key="1">
    <source>
        <dbReference type="PROSITE-ProRule" id="PRU00047"/>
    </source>
</evidence>
<name>A0A6V7XUA4_MELEN</name>
<dbReference type="SUPFAM" id="SSF57756">
    <property type="entry name" value="Retrovirus zinc finger-like domains"/>
    <property type="match status" value="1"/>
</dbReference>
<keyword evidence="2" id="KW-0175">Coiled coil</keyword>
<gene>
    <name evidence="5" type="ORF">MENT_LOCUS56527</name>
</gene>
<reference evidence="5 6" key="1">
    <citation type="submission" date="2020-08" db="EMBL/GenBank/DDBJ databases">
        <authorList>
            <person name="Koutsovoulos G."/>
            <person name="Danchin GJ E."/>
        </authorList>
    </citation>
    <scope>NUCLEOTIDE SEQUENCE [LARGE SCALE GENOMIC DNA]</scope>
</reference>
<dbReference type="InterPro" id="IPR001878">
    <property type="entry name" value="Znf_CCHC"/>
</dbReference>